<proteinExistence type="predicted"/>
<sequence>MRKLGLTILFGVFSCIAFGQVLSGKQTKPQDSLATKPQETLATQPEDSLRTSRSAGRGGNLLDRIDPQDPKEKKAKIEDYLIISHENDTTHVDTSLTVFKDYKFNYLRRDNFGLVRFSNIGQSYNSLTYNFQSTDLMPSFGARARHFNYMEIEDISYYRVPTPLTELLYKSAFEQGQLADSFFTVNTSPQLNLSIGYKGLRSLGKYQSILTSTGNFRFLTNYHTKNRRYKMRGHVVMQDLLNNENGGIRDDMVENFESGIDEFRDRSILEVNFENAENILKGKRFHLEHSYDVFNKKVKKFLPTILNDSTSKSRLTVKHIISFEDKYFQYDQTSANSIFGDAFVTSGLRERSTLEHLFNQVQLQYFNNELGDFQVNISNDNYNYGYDRVVVLNGNTITNRLKGNVYSAGGKYHKYYRGFDINGEAGVNISGDFQGNFVKAHASYNFNDVIFAKASINHSSKAPNYNQQLYQSNYLNYNWRNSFNNTETQQLAFFVKFKNIANVTVDYTTISDYIYFKNDANATAGTQQIKAFQNDGTINYFRIKAENEIKFGKFALNNTILYQNVQDENKVLNVPELTTRNTIYFSSHVFKKAMFLQTGLTFNYFTKYYMNAYNPVMSEFYVQTDREFGDFPRFDFFVNAKIRQTRIFFKAEHFNSSFTGYNFYSAPNYPYRDFIVRFGIVWNFFM</sequence>
<dbReference type="Proteomes" id="UP000656244">
    <property type="component" value="Unassembled WGS sequence"/>
</dbReference>
<evidence type="ECO:0000313" key="2">
    <source>
        <dbReference type="EMBL" id="MBC3757847.1"/>
    </source>
</evidence>
<feature type="region of interest" description="Disordered" evidence="1">
    <location>
        <begin position="27"/>
        <end position="71"/>
    </location>
</feature>
<name>A0A923HG68_9FLAO</name>
<feature type="compositionally biased region" description="Polar residues" evidence="1">
    <location>
        <begin position="27"/>
        <end position="54"/>
    </location>
</feature>
<dbReference type="Pfam" id="PF14121">
    <property type="entry name" value="Porin_10"/>
    <property type="match status" value="1"/>
</dbReference>
<organism evidence="2 3">
    <name type="scientific">Hyunsoonleella aquatilis</name>
    <dbReference type="NCBI Taxonomy" id="2762758"/>
    <lineage>
        <taxon>Bacteria</taxon>
        <taxon>Pseudomonadati</taxon>
        <taxon>Bacteroidota</taxon>
        <taxon>Flavobacteriia</taxon>
        <taxon>Flavobacteriales</taxon>
        <taxon>Flavobacteriaceae</taxon>
    </lineage>
</organism>
<dbReference type="AlphaFoldDB" id="A0A923HG68"/>
<comment type="caution">
    <text evidence="2">The sequence shown here is derived from an EMBL/GenBank/DDBJ whole genome shotgun (WGS) entry which is preliminary data.</text>
</comment>
<evidence type="ECO:0000256" key="1">
    <source>
        <dbReference type="SAM" id="MobiDB-lite"/>
    </source>
</evidence>
<dbReference type="EMBL" id="JACNMF010000002">
    <property type="protein sequence ID" value="MBC3757847.1"/>
    <property type="molecule type" value="Genomic_DNA"/>
</dbReference>
<accession>A0A923HG68</accession>
<evidence type="ECO:0000313" key="3">
    <source>
        <dbReference type="Proteomes" id="UP000656244"/>
    </source>
</evidence>
<gene>
    <name evidence="2" type="ORF">H7U19_05485</name>
</gene>
<dbReference type="InterPro" id="IPR025631">
    <property type="entry name" value="Porin_10"/>
</dbReference>
<protein>
    <submittedName>
        <fullName evidence="2">Porin</fullName>
    </submittedName>
</protein>
<dbReference type="PROSITE" id="PS51257">
    <property type="entry name" value="PROKAR_LIPOPROTEIN"/>
    <property type="match status" value="1"/>
</dbReference>
<keyword evidence="3" id="KW-1185">Reference proteome</keyword>
<reference evidence="2" key="1">
    <citation type="submission" date="2020-08" db="EMBL/GenBank/DDBJ databases">
        <title>Hyunsoonleella sp. strain SJ7 genome sequencing and assembly.</title>
        <authorList>
            <person name="Kim I."/>
        </authorList>
    </citation>
    <scope>NUCLEOTIDE SEQUENCE</scope>
    <source>
        <strain evidence="2">SJ7</strain>
    </source>
</reference>